<keyword evidence="4" id="KW-1185">Reference proteome</keyword>
<organism evidence="3 4">
    <name type="scientific">Virgibacillus siamensis</name>
    <dbReference type="NCBI Taxonomy" id="480071"/>
    <lineage>
        <taxon>Bacteria</taxon>
        <taxon>Bacillati</taxon>
        <taxon>Bacillota</taxon>
        <taxon>Bacilli</taxon>
        <taxon>Bacillales</taxon>
        <taxon>Bacillaceae</taxon>
        <taxon>Virgibacillus</taxon>
    </lineage>
</organism>
<accession>A0ABP3QIX7</accession>
<evidence type="ECO:0000256" key="2">
    <source>
        <dbReference type="SAM" id="Phobius"/>
    </source>
</evidence>
<keyword evidence="2" id="KW-1133">Transmembrane helix</keyword>
<evidence type="ECO:0000313" key="3">
    <source>
        <dbReference type="EMBL" id="GAA0591677.1"/>
    </source>
</evidence>
<dbReference type="RefSeq" id="WP_343809934.1">
    <property type="nucleotide sequence ID" value="NZ_BAAADS010000001.1"/>
</dbReference>
<dbReference type="EMBL" id="BAAADS010000001">
    <property type="protein sequence ID" value="GAA0591677.1"/>
    <property type="molecule type" value="Genomic_DNA"/>
</dbReference>
<feature type="region of interest" description="Disordered" evidence="1">
    <location>
        <begin position="128"/>
        <end position="157"/>
    </location>
</feature>
<dbReference type="Proteomes" id="UP001500866">
    <property type="component" value="Unassembled WGS sequence"/>
</dbReference>
<evidence type="ECO:0000256" key="1">
    <source>
        <dbReference type="SAM" id="MobiDB-lite"/>
    </source>
</evidence>
<name>A0ABP3QIX7_9BACI</name>
<keyword evidence="2" id="KW-0812">Transmembrane</keyword>
<feature type="transmembrane region" description="Helical" evidence="2">
    <location>
        <begin position="62"/>
        <end position="80"/>
    </location>
</feature>
<reference evidence="4" key="1">
    <citation type="journal article" date="2019" name="Int. J. Syst. Evol. Microbiol.">
        <title>The Global Catalogue of Microorganisms (GCM) 10K type strain sequencing project: providing services to taxonomists for standard genome sequencing and annotation.</title>
        <authorList>
            <consortium name="The Broad Institute Genomics Platform"/>
            <consortium name="The Broad Institute Genome Sequencing Center for Infectious Disease"/>
            <person name="Wu L."/>
            <person name="Ma J."/>
        </authorList>
    </citation>
    <scope>NUCLEOTIDE SEQUENCE [LARGE SCALE GENOMIC DNA]</scope>
    <source>
        <strain evidence="4">JCM 15395</strain>
    </source>
</reference>
<comment type="caution">
    <text evidence="3">The sequence shown here is derived from an EMBL/GenBank/DDBJ whole genome shotgun (WGS) entry which is preliminary data.</text>
</comment>
<feature type="compositionally biased region" description="Basic and acidic residues" evidence="1">
    <location>
        <begin position="144"/>
        <end position="157"/>
    </location>
</feature>
<feature type="transmembrane region" description="Helical" evidence="2">
    <location>
        <begin position="86"/>
        <end position="104"/>
    </location>
</feature>
<evidence type="ECO:0000313" key="4">
    <source>
        <dbReference type="Proteomes" id="UP001500866"/>
    </source>
</evidence>
<gene>
    <name evidence="3" type="ORF">GCM10009001_04760</name>
</gene>
<dbReference type="InterPro" id="IPR019649">
    <property type="entry name" value="DUF2512"/>
</dbReference>
<protein>
    <submittedName>
        <fullName evidence="3">DUF2512 family protein</fullName>
    </submittedName>
</protein>
<proteinExistence type="predicted"/>
<keyword evidence="2" id="KW-0472">Membrane</keyword>
<dbReference type="Pfam" id="PF10710">
    <property type="entry name" value="DUF2512"/>
    <property type="match status" value="1"/>
</dbReference>
<feature type="transmembrane region" description="Helical" evidence="2">
    <location>
        <begin position="33"/>
        <end position="55"/>
    </location>
</feature>
<sequence>MDYVKALVIKLAMITAVLWVVLGGFYGVSLGDILLTSLLLTGVSFLGDMFLLPIFENASAALGDFGLTFAGVWILGIFLFEGDFSLGTASLISAAVIAVGEYFLHNYMENHDLKDQTKVMDTMAISRQDKMQPEFGSDEDTEEDIKKETTDKETDKE</sequence>
<feature type="transmembrane region" description="Helical" evidence="2">
    <location>
        <begin position="7"/>
        <end position="27"/>
    </location>
</feature>